<dbReference type="InterPro" id="IPR032710">
    <property type="entry name" value="NTF2-like_dom_sf"/>
</dbReference>
<dbReference type="Proteomes" id="UP001320420">
    <property type="component" value="Unassembled WGS sequence"/>
</dbReference>
<name>A0AAN9UV06_9PEZI</name>
<accession>A0AAN9UV06</accession>
<dbReference type="SUPFAM" id="SSF54427">
    <property type="entry name" value="NTF2-like"/>
    <property type="match status" value="1"/>
</dbReference>
<evidence type="ECO:0008006" key="3">
    <source>
        <dbReference type="Google" id="ProtNLM"/>
    </source>
</evidence>
<organism evidence="1 2">
    <name type="scientific">Diatrype stigma</name>
    <dbReference type="NCBI Taxonomy" id="117547"/>
    <lineage>
        <taxon>Eukaryota</taxon>
        <taxon>Fungi</taxon>
        <taxon>Dikarya</taxon>
        <taxon>Ascomycota</taxon>
        <taxon>Pezizomycotina</taxon>
        <taxon>Sordariomycetes</taxon>
        <taxon>Xylariomycetidae</taxon>
        <taxon>Xylariales</taxon>
        <taxon>Diatrypaceae</taxon>
        <taxon>Diatrype</taxon>
    </lineage>
</organism>
<reference evidence="1 2" key="1">
    <citation type="submission" date="2024-02" db="EMBL/GenBank/DDBJ databases">
        <title>De novo assembly and annotation of 12 fungi associated with fruit tree decline syndrome in Ontario, Canada.</title>
        <authorList>
            <person name="Sulman M."/>
            <person name="Ellouze W."/>
            <person name="Ilyukhin E."/>
        </authorList>
    </citation>
    <scope>NUCLEOTIDE SEQUENCE [LARGE SCALE GENOMIC DNA]</scope>
    <source>
        <strain evidence="1 2">M11/M66-122</strain>
    </source>
</reference>
<dbReference type="AlphaFoldDB" id="A0AAN9UV06"/>
<gene>
    <name evidence="1" type="ORF">SLS62_001997</name>
</gene>
<dbReference type="Gene3D" id="3.10.450.50">
    <property type="match status" value="1"/>
</dbReference>
<proteinExistence type="predicted"/>
<protein>
    <recommendedName>
        <fullName evidence="3">SnoaL-like domain-containing protein</fullName>
    </recommendedName>
</protein>
<dbReference type="EMBL" id="JAKJXP020000009">
    <property type="protein sequence ID" value="KAK7756054.1"/>
    <property type="molecule type" value="Genomic_DNA"/>
</dbReference>
<evidence type="ECO:0000313" key="1">
    <source>
        <dbReference type="EMBL" id="KAK7756054.1"/>
    </source>
</evidence>
<evidence type="ECO:0000313" key="2">
    <source>
        <dbReference type="Proteomes" id="UP001320420"/>
    </source>
</evidence>
<sequence>MAAIQTPEQAETFVAKVFEILDSYDYGRFSEVLATDVEYEGGLQKASGLENFINDVKESVKKIPGMKTSHSRYKNEISSEGTIYSSGHSTATFESHPDKPVTVPMIGVFKLHTDGPESGKVKELKVYKDRLPFLALHQQLPGMKA</sequence>
<comment type="caution">
    <text evidence="1">The sequence shown here is derived from an EMBL/GenBank/DDBJ whole genome shotgun (WGS) entry which is preliminary data.</text>
</comment>
<keyword evidence="2" id="KW-1185">Reference proteome</keyword>